<evidence type="ECO:0000313" key="3">
    <source>
        <dbReference type="EMBL" id="ABR50444.1"/>
    </source>
</evidence>
<reference evidence="4" key="2">
    <citation type="journal article" date="2016" name="Genome Announc.">
        <title>Complete genome sequence of Alkaliphilus metalliredigens strain QYMF, an alkaliphilic and metal-reducing bacterium isolated from borax-contaminated leachate ponds.</title>
        <authorList>
            <person name="Hwang C."/>
            <person name="Copeland A."/>
            <person name="Lucas S."/>
            <person name="Lapidus A."/>
            <person name="Barry K."/>
            <person name="Detter J.C."/>
            <person name="Glavina Del Rio T."/>
            <person name="Hammon N."/>
            <person name="Israni S."/>
            <person name="Dalin E."/>
            <person name="Tice H."/>
            <person name="Pitluck S."/>
            <person name="Chertkov O."/>
            <person name="Brettin T."/>
            <person name="Bruce D."/>
            <person name="Han C."/>
            <person name="Schmutz J."/>
            <person name="Larimer F."/>
            <person name="Land M.L."/>
            <person name="Hauser L."/>
            <person name="Kyrpides N."/>
            <person name="Mikhailova N."/>
            <person name="Ye Q."/>
            <person name="Zhou J."/>
            <person name="Richardson P."/>
            <person name="Fields M.W."/>
        </authorList>
    </citation>
    <scope>NUCLEOTIDE SEQUENCE [LARGE SCALE GENOMIC DNA]</scope>
    <source>
        <strain evidence="4">QYMF</strain>
    </source>
</reference>
<evidence type="ECO:0000313" key="4">
    <source>
        <dbReference type="Proteomes" id="UP000001572"/>
    </source>
</evidence>
<evidence type="ECO:0000313" key="2">
    <source>
        <dbReference type="EMBL" id="ABR48112.1"/>
    </source>
</evidence>
<evidence type="ECO:0000313" key="1">
    <source>
        <dbReference type="EMBL" id="ABR46640.1"/>
    </source>
</evidence>
<dbReference type="EMBL" id="CP000724">
    <property type="protein sequence ID" value="ABR48112.1"/>
    <property type="molecule type" value="Genomic_DNA"/>
</dbReference>
<dbReference type="eggNOG" id="ENOG5033DAI">
    <property type="taxonomic scope" value="Bacteria"/>
</dbReference>
<dbReference type="EMBL" id="CP000724">
    <property type="protein sequence ID" value="ABR50444.1"/>
    <property type="molecule type" value="Genomic_DNA"/>
</dbReference>
<dbReference type="HOGENOM" id="CLU_175350_0_0_9"/>
<name>A6TKC2_ALKMQ</name>
<reference evidence="1" key="1">
    <citation type="submission" date="2007-06" db="EMBL/GenBank/DDBJ databases">
        <title>Complete sequence of Alkaliphilus metalliredigens QYMF.</title>
        <authorList>
            <consortium name="US DOE Joint Genome Institute"/>
            <person name="Copeland A."/>
            <person name="Lucas S."/>
            <person name="Lapidus A."/>
            <person name="Barry K."/>
            <person name="Detter J.C."/>
            <person name="Glavina del Rio T."/>
            <person name="Hammon N."/>
            <person name="Israni S."/>
            <person name="Dalin E."/>
            <person name="Tice H."/>
            <person name="Pitluck S."/>
            <person name="Chertkov O."/>
            <person name="Brettin T."/>
            <person name="Bruce D."/>
            <person name="Han C."/>
            <person name="Schmutz J."/>
            <person name="Larimer F."/>
            <person name="Land M."/>
            <person name="Hauser L."/>
            <person name="Kyrpides N."/>
            <person name="Mikhailova N."/>
            <person name="Ye Q."/>
            <person name="Zhou J."/>
            <person name="Fields M."/>
            <person name="Richardson P."/>
        </authorList>
    </citation>
    <scope>NUCLEOTIDE SEQUENCE</scope>
    <source>
        <strain evidence="1">QYMF</strain>
    </source>
</reference>
<dbReference type="EMBL" id="CP000724">
    <property type="protein sequence ID" value="ABR46640.1"/>
    <property type="molecule type" value="Genomic_DNA"/>
</dbReference>
<proteinExistence type="predicted"/>
<gene>
    <name evidence="1" type="ordered locus">Amet_0412</name>
    <name evidence="2" type="ordered locus">Amet_1949</name>
    <name evidence="3" type="ordered locus">Amet_4370</name>
</gene>
<dbReference type="KEGG" id="amt:Amet_1949"/>
<dbReference type="AlphaFoldDB" id="A6TKC2"/>
<dbReference type="Proteomes" id="UP000001572">
    <property type="component" value="Chromosome"/>
</dbReference>
<dbReference type="STRING" id="293826.Amet_0412"/>
<dbReference type="RefSeq" id="WP_011971548.1">
    <property type="nucleotide sequence ID" value="NC_009633.1"/>
</dbReference>
<accession>A6TKC2</accession>
<dbReference type="KEGG" id="amt:Amet_0412"/>
<sequence>MEAQVMKNKMLRGQVLRTLALFYPDSVSVNGIRSALISRGVTFSADMTKILHYLEDKEYITVTAIKLSEIKDDDQVELTAKGVDLIEETIDDPGVEL</sequence>
<protein>
    <submittedName>
        <fullName evidence="1">Uncharacterized protein</fullName>
    </submittedName>
</protein>
<keyword evidence="4" id="KW-1185">Reference proteome</keyword>
<organism evidence="1 4">
    <name type="scientific">Alkaliphilus metalliredigens (strain QYMF)</name>
    <dbReference type="NCBI Taxonomy" id="293826"/>
    <lineage>
        <taxon>Bacteria</taxon>
        <taxon>Bacillati</taxon>
        <taxon>Bacillota</taxon>
        <taxon>Clostridia</taxon>
        <taxon>Peptostreptococcales</taxon>
        <taxon>Natronincolaceae</taxon>
        <taxon>Alkaliphilus</taxon>
    </lineage>
</organism>
<dbReference type="KEGG" id="amt:Amet_4370"/>